<feature type="domain" description="FAD-binding" evidence="1">
    <location>
        <begin position="25"/>
        <end position="330"/>
    </location>
</feature>
<evidence type="ECO:0000313" key="3">
    <source>
        <dbReference type="Proteomes" id="UP000501849"/>
    </source>
</evidence>
<dbReference type="PRINTS" id="PR00420">
    <property type="entry name" value="RNGMNOXGNASE"/>
</dbReference>
<dbReference type="KEGG" id="mfre:EXE63_20905"/>
<dbReference type="PANTHER" id="PTHR46865:SF2">
    <property type="entry name" value="MONOOXYGENASE"/>
    <property type="match status" value="1"/>
</dbReference>
<dbReference type="Gene3D" id="3.30.9.10">
    <property type="entry name" value="D-Amino Acid Oxidase, subunit A, domain 2"/>
    <property type="match status" value="1"/>
</dbReference>
<protein>
    <submittedName>
        <fullName evidence="2">FAD-dependent oxidoreductase</fullName>
    </submittedName>
</protein>
<dbReference type="Proteomes" id="UP000501849">
    <property type="component" value="Chromosome"/>
</dbReference>
<evidence type="ECO:0000313" key="2">
    <source>
        <dbReference type="EMBL" id="QIV83079.1"/>
    </source>
</evidence>
<dbReference type="PANTHER" id="PTHR46865">
    <property type="entry name" value="OXIDOREDUCTASE-RELATED"/>
    <property type="match status" value="1"/>
</dbReference>
<dbReference type="GO" id="GO:0071949">
    <property type="term" value="F:FAD binding"/>
    <property type="evidence" value="ECO:0007669"/>
    <property type="project" value="InterPro"/>
</dbReference>
<sequence>MAPRLRREASHRTSGYVRIVVQHAVISGAGIGGPALAHQLAARGWRTTVIERYPERRDEGQNVDIRGAAREVVRRMGIDADVRAANTTEVGMRFVRDDGSTAAAFPVSPGTDGPTAELEILRGELSRILIEHSDSTDFRFGTRIADVVDHGERVTVTLDDGDIIDADLLVIAEGLYSRTRRFVAATEVNDLGMYIAYATIPRRDDDDNWWIWQHATESRSVHLRPDNLGTTRAMLSFISDVRGLDDLGREDLNAILRRTFDDLGDVTPRILDELDAGAPMYFSSVGQLSSPAWSKGRVALLGDAAHCNATFGGAGTSLALIGAYILAGELGSGDDVLGALARYERLMKPFIDAAPLIRPRMLRLMNPRTRSGIRALHASAGVVAGPVGRALSSAASVAGKLPINLSAGDPQLPSYR</sequence>
<reference evidence="2 3" key="1">
    <citation type="submission" date="2019-04" db="EMBL/GenBank/DDBJ databases">
        <title>Draft, Whole-Genome Sequence of the Anthracene-degrading Mycobacterium frederiksbergense LB501T, Isolated from a Polycyclic Aromatic Hydrocarbon (PAH)-Contaminated Soil.</title>
        <authorList>
            <person name="Augelletti F."/>
        </authorList>
    </citation>
    <scope>NUCLEOTIDE SEQUENCE [LARGE SCALE GENOMIC DNA]</scope>
    <source>
        <strain evidence="2 3">LB 501T</strain>
    </source>
</reference>
<dbReference type="EMBL" id="CP038799">
    <property type="protein sequence ID" value="QIV83079.1"/>
    <property type="molecule type" value="Genomic_DNA"/>
</dbReference>
<dbReference type="InterPro" id="IPR036188">
    <property type="entry name" value="FAD/NAD-bd_sf"/>
</dbReference>
<name>A0A6H0S9G9_9MYCO</name>
<dbReference type="AlphaFoldDB" id="A0A6H0S9G9"/>
<accession>A0A6H0S9G9</accession>
<proteinExistence type="predicted"/>
<organism evidence="2 3">
    <name type="scientific">Mycolicibacterium frederiksbergense</name>
    <dbReference type="NCBI Taxonomy" id="117567"/>
    <lineage>
        <taxon>Bacteria</taxon>
        <taxon>Bacillati</taxon>
        <taxon>Actinomycetota</taxon>
        <taxon>Actinomycetes</taxon>
        <taxon>Mycobacteriales</taxon>
        <taxon>Mycobacteriaceae</taxon>
        <taxon>Mycolicibacterium</taxon>
    </lineage>
</organism>
<dbReference type="InterPro" id="IPR002938">
    <property type="entry name" value="FAD-bd"/>
</dbReference>
<gene>
    <name evidence="2" type="ORF">EXE63_20905</name>
</gene>
<evidence type="ECO:0000259" key="1">
    <source>
        <dbReference type="Pfam" id="PF01494"/>
    </source>
</evidence>
<dbReference type="Pfam" id="PF01494">
    <property type="entry name" value="FAD_binding_3"/>
    <property type="match status" value="1"/>
</dbReference>
<dbReference type="InterPro" id="IPR051704">
    <property type="entry name" value="FAD_aromatic-hydroxylase"/>
</dbReference>
<dbReference type="SUPFAM" id="SSF51905">
    <property type="entry name" value="FAD/NAD(P)-binding domain"/>
    <property type="match status" value="1"/>
</dbReference>
<dbReference type="Gene3D" id="3.50.50.60">
    <property type="entry name" value="FAD/NAD(P)-binding domain"/>
    <property type="match status" value="1"/>
</dbReference>
<keyword evidence="3" id="KW-1185">Reference proteome</keyword>